<dbReference type="PANTHER" id="PTHR39192">
    <property type="entry name" value="IRON UPTAKE SYSTEM COMPONENT EFEO"/>
    <property type="match status" value="1"/>
</dbReference>
<evidence type="ECO:0000256" key="4">
    <source>
        <dbReference type="SAM" id="MobiDB-lite"/>
    </source>
</evidence>
<dbReference type="CDD" id="cd14656">
    <property type="entry name" value="Imelysin-like_EfeO"/>
    <property type="match status" value="1"/>
</dbReference>
<feature type="domain" description="Imelysin-like" evidence="5">
    <location>
        <begin position="166"/>
        <end position="382"/>
    </location>
</feature>
<evidence type="ECO:0000313" key="7">
    <source>
        <dbReference type="Proteomes" id="UP000236754"/>
    </source>
</evidence>
<dbReference type="InterPro" id="IPR050894">
    <property type="entry name" value="EfeM/EfeO_iron_uptake"/>
</dbReference>
<dbReference type="InterPro" id="IPR034981">
    <property type="entry name" value="Imelysin-like_EfeO/Algp7"/>
</dbReference>
<evidence type="ECO:0000256" key="2">
    <source>
        <dbReference type="ARBA" id="ARBA00005989"/>
    </source>
</evidence>
<sequence>MGEATPNPPSTAADPQRRPPPRLRLRARAGVLALVLAATAAGAGPAVAGHRVPGGRIGVDAAGCGSPPARGPAGPVSFRVTDRAPNFVAVYLTDPSGRKVYAEIPWIAPAGTQPLSTTLAAGRYTLRCVFSDGAVRVSHPMALSGRTTGAVAGYRPLPDLAMTAPVTAYRAWLKAALPRLAEGARALDADVARGDLAAARRDWLPAHLDYERLGAAYNSFGDFDAALDGTADGLPGAVHDPDWTGFHAIEYGLWHGRTAGALRPLTRRLVDDVRKLTADFPSEEIDPGDLPLRAHEILENALQFQLTGAADYGSGTTLATLGANVEGTAEVVSVLAPLIAPRDPALLRAIRGGLAQVTADLRPPRPDAARRARLDGDLGALLEQLSSVPDLLAPRTSA</sequence>
<reference evidence="6 7" key="1">
    <citation type="submission" date="2016-10" db="EMBL/GenBank/DDBJ databases">
        <authorList>
            <person name="de Groot N.N."/>
        </authorList>
    </citation>
    <scope>NUCLEOTIDE SEQUENCE [LARGE SCALE GENOMIC DNA]</scope>
    <source>
        <strain evidence="6 7">CGMCC 4.2023</strain>
    </source>
</reference>
<dbReference type="EMBL" id="FNVU01000012">
    <property type="protein sequence ID" value="SEG81214.1"/>
    <property type="molecule type" value="Genomic_DNA"/>
</dbReference>
<dbReference type="InterPro" id="IPR018976">
    <property type="entry name" value="Imelysin-like"/>
</dbReference>
<comment type="similarity">
    <text evidence="2">Belongs to the EfeM/EfeO family.</text>
</comment>
<dbReference type="OrthoDB" id="7260758at2"/>
<protein>
    <submittedName>
        <fullName evidence="6">High-affinity iron transporter</fullName>
    </submittedName>
</protein>
<accession>A0A1H6D7Z9</accession>
<evidence type="ECO:0000313" key="6">
    <source>
        <dbReference type="EMBL" id="SEG81214.1"/>
    </source>
</evidence>
<organism evidence="6 7">
    <name type="scientific">Actinacidiphila yanglinensis</name>
    <dbReference type="NCBI Taxonomy" id="310779"/>
    <lineage>
        <taxon>Bacteria</taxon>
        <taxon>Bacillati</taxon>
        <taxon>Actinomycetota</taxon>
        <taxon>Actinomycetes</taxon>
        <taxon>Kitasatosporales</taxon>
        <taxon>Streptomycetaceae</taxon>
        <taxon>Actinacidiphila</taxon>
    </lineage>
</organism>
<comment type="subcellular location">
    <subcellularLocation>
        <location evidence="1">Cell envelope</location>
    </subcellularLocation>
</comment>
<proteinExistence type="inferred from homology"/>
<evidence type="ECO:0000256" key="1">
    <source>
        <dbReference type="ARBA" id="ARBA00004196"/>
    </source>
</evidence>
<name>A0A1H6D7Z9_9ACTN</name>
<keyword evidence="7" id="KW-1185">Reference proteome</keyword>
<dbReference type="Proteomes" id="UP000236754">
    <property type="component" value="Unassembled WGS sequence"/>
</dbReference>
<dbReference type="PANTHER" id="PTHR39192:SF1">
    <property type="entry name" value="IRON UPTAKE SYSTEM COMPONENT EFEO"/>
    <property type="match status" value="1"/>
</dbReference>
<feature type="region of interest" description="Disordered" evidence="4">
    <location>
        <begin position="1"/>
        <end position="21"/>
    </location>
</feature>
<evidence type="ECO:0000259" key="5">
    <source>
        <dbReference type="Pfam" id="PF09375"/>
    </source>
</evidence>
<dbReference type="RefSeq" id="WP_103888471.1">
    <property type="nucleotide sequence ID" value="NZ_FNVU01000012.1"/>
</dbReference>
<dbReference type="InterPro" id="IPR038352">
    <property type="entry name" value="Imelysin_sf"/>
</dbReference>
<dbReference type="Gene3D" id="1.20.1420.20">
    <property type="entry name" value="M75 peptidase, HXXE motif"/>
    <property type="match status" value="1"/>
</dbReference>
<dbReference type="AlphaFoldDB" id="A0A1H6D7Z9"/>
<keyword evidence="3" id="KW-0732">Signal</keyword>
<evidence type="ECO:0000256" key="3">
    <source>
        <dbReference type="ARBA" id="ARBA00022729"/>
    </source>
</evidence>
<dbReference type="GO" id="GO:0030313">
    <property type="term" value="C:cell envelope"/>
    <property type="evidence" value="ECO:0007669"/>
    <property type="project" value="UniProtKB-SubCell"/>
</dbReference>
<gene>
    <name evidence="6" type="ORF">SAMN05216223_112196</name>
</gene>
<dbReference type="Pfam" id="PF09375">
    <property type="entry name" value="Peptidase_M75"/>
    <property type="match status" value="1"/>
</dbReference>